<reference evidence="1 2" key="1">
    <citation type="submission" date="2020-06" db="EMBL/GenBank/DDBJ databases">
        <title>Transcriptomic and genomic resources for Thalictrum thalictroides and T. hernandezii: Facilitating candidate gene discovery in an emerging model plant lineage.</title>
        <authorList>
            <person name="Arias T."/>
            <person name="Riano-Pachon D.M."/>
            <person name="Di Stilio V.S."/>
        </authorList>
    </citation>
    <scope>NUCLEOTIDE SEQUENCE [LARGE SCALE GENOMIC DNA]</scope>
    <source>
        <strain evidence="2">cv. WT478/WT964</strain>
        <tissue evidence="1">Leaves</tissue>
    </source>
</reference>
<dbReference type="OrthoDB" id="9984275at2759"/>
<dbReference type="Proteomes" id="UP000554482">
    <property type="component" value="Unassembled WGS sequence"/>
</dbReference>
<dbReference type="InterPro" id="IPR011990">
    <property type="entry name" value="TPR-like_helical_dom_sf"/>
</dbReference>
<dbReference type="Pfam" id="PF14938">
    <property type="entry name" value="SNAP"/>
    <property type="match status" value="1"/>
</dbReference>
<gene>
    <name evidence="1" type="ORF">FRX31_032371</name>
</gene>
<dbReference type="EMBL" id="JABWDY010040537">
    <property type="protein sequence ID" value="KAF5178042.1"/>
    <property type="molecule type" value="Genomic_DNA"/>
</dbReference>
<feature type="non-terminal residue" evidence="1">
    <location>
        <position position="1"/>
    </location>
</feature>
<evidence type="ECO:0000313" key="1">
    <source>
        <dbReference type="EMBL" id="KAF5178042.1"/>
    </source>
</evidence>
<proteinExistence type="predicted"/>
<comment type="caution">
    <text evidence="1">The sequence shown here is derived from an EMBL/GenBank/DDBJ whole genome shotgun (WGS) entry which is preliminary data.</text>
</comment>
<name>A0A7J6V0Y8_THATH</name>
<evidence type="ECO:0000313" key="2">
    <source>
        <dbReference type="Proteomes" id="UP000554482"/>
    </source>
</evidence>
<sequence>TTLRLFPASNKDGASLGFVDVGTLVDAWWHDGWWEGIVVRKETYGKIHVYFPGDRAATVYIKLAGCHIKLESKDEAASPYVDAANSYKKISPNGYCSS</sequence>
<protein>
    <recommendedName>
        <fullName evidence="3">Agenet domain-containing protein</fullName>
    </recommendedName>
</protein>
<evidence type="ECO:0008006" key="3">
    <source>
        <dbReference type="Google" id="ProtNLM"/>
    </source>
</evidence>
<organism evidence="1 2">
    <name type="scientific">Thalictrum thalictroides</name>
    <name type="common">Rue-anemone</name>
    <name type="synonym">Anemone thalictroides</name>
    <dbReference type="NCBI Taxonomy" id="46969"/>
    <lineage>
        <taxon>Eukaryota</taxon>
        <taxon>Viridiplantae</taxon>
        <taxon>Streptophyta</taxon>
        <taxon>Embryophyta</taxon>
        <taxon>Tracheophyta</taxon>
        <taxon>Spermatophyta</taxon>
        <taxon>Magnoliopsida</taxon>
        <taxon>Ranunculales</taxon>
        <taxon>Ranunculaceae</taxon>
        <taxon>Thalictroideae</taxon>
        <taxon>Thalictrum</taxon>
    </lineage>
</organism>
<dbReference type="AlphaFoldDB" id="A0A7J6V0Y8"/>
<accession>A0A7J6V0Y8</accession>
<dbReference type="Gene3D" id="1.25.40.10">
    <property type="entry name" value="Tetratricopeptide repeat domain"/>
    <property type="match status" value="1"/>
</dbReference>
<keyword evidence="2" id="KW-1185">Reference proteome</keyword>